<accession>A0A9D4EQ02</accession>
<organism evidence="1 2">
    <name type="scientific">Dreissena polymorpha</name>
    <name type="common">Zebra mussel</name>
    <name type="synonym">Mytilus polymorpha</name>
    <dbReference type="NCBI Taxonomy" id="45954"/>
    <lineage>
        <taxon>Eukaryota</taxon>
        <taxon>Metazoa</taxon>
        <taxon>Spiralia</taxon>
        <taxon>Lophotrochozoa</taxon>
        <taxon>Mollusca</taxon>
        <taxon>Bivalvia</taxon>
        <taxon>Autobranchia</taxon>
        <taxon>Heteroconchia</taxon>
        <taxon>Euheterodonta</taxon>
        <taxon>Imparidentia</taxon>
        <taxon>Neoheterodontei</taxon>
        <taxon>Myida</taxon>
        <taxon>Dreissenoidea</taxon>
        <taxon>Dreissenidae</taxon>
        <taxon>Dreissena</taxon>
    </lineage>
</organism>
<evidence type="ECO:0000313" key="1">
    <source>
        <dbReference type="EMBL" id="KAH3784704.1"/>
    </source>
</evidence>
<dbReference type="AlphaFoldDB" id="A0A9D4EQ02"/>
<dbReference type="Proteomes" id="UP000828390">
    <property type="component" value="Unassembled WGS sequence"/>
</dbReference>
<evidence type="ECO:0000313" key="2">
    <source>
        <dbReference type="Proteomes" id="UP000828390"/>
    </source>
</evidence>
<proteinExistence type="predicted"/>
<comment type="caution">
    <text evidence="1">The sequence shown here is derived from an EMBL/GenBank/DDBJ whole genome shotgun (WGS) entry which is preliminary data.</text>
</comment>
<reference evidence="1" key="2">
    <citation type="submission" date="2020-11" db="EMBL/GenBank/DDBJ databases">
        <authorList>
            <person name="McCartney M.A."/>
            <person name="Auch B."/>
            <person name="Kono T."/>
            <person name="Mallez S."/>
            <person name="Becker A."/>
            <person name="Gohl D.M."/>
            <person name="Silverstein K.A.T."/>
            <person name="Koren S."/>
            <person name="Bechman K.B."/>
            <person name="Herman A."/>
            <person name="Abrahante J.E."/>
            <person name="Garbe J."/>
        </authorList>
    </citation>
    <scope>NUCLEOTIDE SEQUENCE</scope>
    <source>
        <strain evidence="1">Duluth1</strain>
        <tissue evidence="1">Whole animal</tissue>
    </source>
</reference>
<reference evidence="1" key="1">
    <citation type="journal article" date="2019" name="bioRxiv">
        <title>The Genome of the Zebra Mussel, Dreissena polymorpha: A Resource for Invasive Species Research.</title>
        <authorList>
            <person name="McCartney M.A."/>
            <person name="Auch B."/>
            <person name="Kono T."/>
            <person name="Mallez S."/>
            <person name="Zhang Y."/>
            <person name="Obille A."/>
            <person name="Becker A."/>
            <person name="Abrahante J.E."/>
            <person name="Garbe J."/>
            <person name="Badalamenti J.P."/>
            <person name="Herman A."/>
            <person name="Mangelson H."/>
            <person name="Liachko I."/>
            <person name="Sullivan S."/>
            <person name="Sone E.D."/>
            <person name="Koren S."/>
            <person name="Silverstein K.A.T."/>
            <person name="Beckman K.B."/>
            <person name="Gohl D.M."/>
        </authorList>
    </citation>
    <scope>NUCLEOTIDE SEQUENCE</scope>
    <source>
        <strain evidence="1">Duluth1</strain>
        <tissue evidence="1">Whole animal</tissue>
    </source>
</reference>
<protein>
    <submittedName>
        <fullName evidence="1">Uncharacterized protein</fullName>
    </submittedName>
</protein>
<dbReference type="EMBL" id="JAIWYP010000008">
    <property type="protein sequence ID" value="KAH3784704.1"/>
    <property type="molecule type" value="Genomic_DNA"/>
</dbReference>
<keyword evidence="2" id="KW-1185">Reference proteome</keyword>
<sequence length="91" mass="10514">MMIVRQLYDDNAEVLQRGDAGVIEGNLTREHCDGQTKLVVNNYVHQLPTKYSLYKTLVISILLYGYQTQTLHADTLCRLQTFVSRRLLRIS</sequence>
<name>A0A9D4EQ02_DREPO</name>
<gene>
    <name evidence="1" type="ORF">DPMN_162668</name>
</gene>